<name>A0A3A8ERP0_9GAMM</name>
<dbReference type="Pfam" id="PF03592">
    <property type="entry name" value="Terminase_2"/>
    <property type="match status" value="1"/>
</dbReference>
<protein>
    <recommendedName>
        <fullName evidence="3">Terminase small subunit</fullName>
    </recommendedName>
</protein>
<dbReference type="AlphaFoldDB" id="A0A3A8ERP0"/>
<sequence>MELTKKKQKFIEGIRQGMNQKEAAIYAECPEKSAKQQGYRLMQDKQVRFYLERDIQPKNINIPEIINNSTDPLELLSQFMNDELVDMYSRLEIAIFLLPYFHSKHA</sequence>
<gene>
    <name evidence="1" type="ORF">D7V21_13855</name>
</gene>
<dbReference type="InterPro" id="IPR038713">
    <property type="entry name" value="Terminase_Gp1_N_sf"/>
</dbReference>
<dbReference type="Gene3D" id="1.10.10.1400">
    <property type="entry name" value="Terminase, small subunit, N-terminal DNA-binding domain, HTH motif"/>
    <property type="match status" value="1"/>
</dbReference>
<evidence type="ECO:0000313" key="1">
    <source>
        <dbReference type="EMBL" id="RKG31551.1"/>
    </source>
</evidence>
<dbReference type="EMBL" id="RAXU01000020">
    <property type="protein sequence ID" value="RKG31551.1"/>
    <property type="molecule type" value="Genomic_DNA"/>
</dbReference>
<dbReference type="GO" id="GO:0051276">
    <property type="term" value="P:chromosome organization"/>
    <property type="evidence" value="ECO:0007669"/>
    <property type="project" value="InterPro"/>
</dbReference>
<dbReference type="Proteomes" id="UP000269001">
    <property type="component" value="Unassembled WGS sequence"/>
</dbReference>
<proteinExistence type="predicted"/>
<dbReference type="RefSeq" id="WP_120371050.1">
    <property type="nucleotide sequence ID" value="NZ_RAXU01000020.1"/>
</dbReference>
<evidence type="ECO:0008006" key="3">
    <source>
        <dbReference type="Google" id="ProtNLM"/>
    </source>
</evidence>
<accession>A0A3A8ERP0</accession>
<reference evidence="1 2" key="1">
    <citation type="submission" date="2018-09" db="EMBL/GenBank/DDBJ databases">
        <title>The draft genome of Acinetobacter spp. strains.</title>
        <authorList>
            <person name="Qin J."/>
            <person name="Feng Y."/>
            <person name="Zong Z."/>
        </authorList>
    </citation>
    <scope>NUCLEOTIDE SEQUENCE [LARGE SCALE GENOMIC DNA]</scope>
    <source>
        <strain evidence="1 2">WCHAc060096</strain>
    </source>
</reference>
<keyword evidence="2" id="KW-1185">Reference proteome</keyword>
<comment type="caution">
    <text evidence="1">The sequence shown here is derived from an EMBL/GenBank/DDBJ whole genome shotgun (WGS) entry which is preliminary data.</text>
</comment>
<organism evidence="1 2">
    <name type="scientific">Acinetobacter guerrae</name>
    <dbReference type="NCBI Taxonomy" id="1843371"/>
    <lineage>
        <taxon>Bacteria</taxon>
        <taxon>Pseudomonadati</taxon>
        <taxon>Pseudomonadota</taxon>
        <taxon>Gammaproteobacteria</taxon>
        <taxon>Moraxellales</taxon>
        <taxon>Moraxellaceae</taxon>
        <taxon>Acinetobacter</taxon>
    </lineage>
</organism>
<dbReference type="InterPro" id="IPR005335">
    <property type="entry name" value="Terminase_ssu"/>
</dbReference>
<evidence type="ECO:0000313" key="2">
    <source>
        <dbReference type="Proteomes" id="UP000269001"/>
    </source>
</evidence>